<name>F2UH52_SALR5</name>
<dbReference type="GeneID" id="16071928"/>
<evidence type="ECO:0000313" key="2">
    <source>
        <dbReference type="Proteomes" id="UP000007799"/>
    </source>
</evidence>
<dbReference type="EMBL" id="GL832974">
    <property type="protein sequence ID" value="EGD76451.1"/>
    <property type="molecule type" value="Genomic_DNA"/>
</dbReference>
<keyword evidence="2" id="KW-1185">Reference proteome</keyword>
<accession>F2UH52</accession>
<protein>
    <recommendedName>
        <fullName evidence="3">FIST C-domain domain-containing protein</fullName>
    </recommendedName>
</protein>
<dbReference type="PANTHER" id="PTHR14939:SF5">
    <property type="entry name" value="F-BOX ONLY PROTEIN 22"/>
    <property type="match status" value="1"/>
</dbReference>
<evidence type="ECO:0000313" key="1">
    <source>
        <dbReference type="EMBL" id="EGD76451.1"/>
    </source>
</evidence>
<dbReference type="GO" id="GO:0032436">
    <property type="term" value="P:positive regulation of proteasomal ubiquitin-dependent protein catabolic process"/>
    <property type="evidence" value="ECO:0007669"/>
    <property type="project" value="TreeGrafter"/>
</dbReference>
<organism evidence="2">
    <name type="scientific">Salpingoeca rosetta (strain ATCC 50818 / BSB-021)</name>
    <dbReference type="NCBI Taxonomy" id="946362"/>
    <lineage>
        <taxon>Eukaryota</taxon>
        <taxon>Choanoflagellata</taxon>
        <taxon>Craspedida</taxon>
        <taxon>Salpingoecidae</taxon>
        <taxon>Salpingoeca</taxon>
    </lineage>
</organism>
<dbReference type="RefSeq" id="XP_004991366.1">
    <property type="nucleotide sequence ID" value="XM_004991309.1"/>
</dbReference>
<dbReference type="OrthoDB" id="509497at2759"/>
<gene>
    <name evidence="1" type="ORF">PTSG_07570</name>
</gene>
<reference evidence="1" key="1">
    <citation type="submission" date="2009-08" db="EMBL/GenBank/DDBJ databases">
        <title>Annotation of Salpingoeca rosetta.</title>
        <authorList>
            <consortium name="The Broad Institute Genome Sequencing Platform"/>
            <person name="Russ C."/>
            <person name="Cuomo C."/>
            <person name="Burger G."/>
            <person name="Gray M.W."/>
            <person name="Holland P.W.H."/>
            <person name="King N."/>
            <person name="Lang F.B.F."/>
            <person name="Roger A.J."/>
            <person name="Ruiz-Trillo I."/>
            <person name="Young S.K."/>
            <person name="Zeng Q."/>
            <person name="Gargeya S."/>
            <person name="Alvarado L."/>
            <person name="Berlin A."/>
            <person name="Chapman S.B."/>
            <person name="Chen Z."/>
            <person name="Freedman E."/>
            <person name="Gellesch M."/>
            <person name="Goldberg J."/>
            <person name="Griggs A."/>
            <person name="Gujja S."/>
            <person name="Heilman E."/>
            <person name="Heiman D."/>
            <person name="Howarth C."/>
            <person name="Mehta T."/>
            <person name="Neiman D."/>
            <person name="Pearson M."/>
            <person name="Roberts A."/>
            <person name="Saif S."/>
            <person name="Shea T."/>
            <person name="Shenoy N."/>
            <person name="Sisk P."/>
            <person name="Stolte C."/>
            <person name="Sykes S."/>
            <person name="White J."/>
            <person name="Yandava C."/>
            <person name="Haas B."/>
            <person name="Nusbaum C."/>
            <person name="Birren B."/>
        </authorList>
    </citation>
    <scope>NUCLEOTIDE SEQUENCE [LARGE SCALE GENOMIC DNA]</scope>
    <source>
        <strain evidence="1">ATCC 50818</strain>
    </source>
</reference>
<dbReference type="AlphaFoldDB" id="F2UH52"/>
<sequence length="363" mass="40568">MEQVLAIPELREHILSFVRGFRDLQTAYNVCTDWRATMRHIMRARGLQPWPVLSSACDEHGHIVPRLRADFSAWTSNALVIPSCILVFVSCLNHNEAASLHFLEALRDQLGVYRAKLLLCSGQGMFHPGQTLSIRQENDDAYAIALQVIPESEDIGVHPFWTPRDDLLAHDLTPDLLNSIMFGERDTYPDPKAVMFITRNRFEEACTMAAALKTQLPDIALAGGISMISCGNLESCGPHLFGVAFSGPHIKALSLISERGLHDSRELLQALAATEGPRMRVCMATLVCCLGRFREQQEAQETEQKLLERAFPGVQSIGYFSGGEIGFSEDEVLHVHTRPGEYTLLHALHQDTTVFFLVGFERR</sequence>
<dbReference type="FunCoup" id="F2UH52">
    <property type="interactions" value="420"/>
</dbReference>
<dbReference type="Proteomes" id="UP000007799">
    <property type="component" value="Unassembled WGS sequence"/>
</dbReference>
<proteinExistence type="predicted"/>
<dbReference type="PANTHER" id="PTHR14939">
    <property type="entry name" value="F-BOX ONLY PROTEIN 22"/>
    <property type="match status" value="1"/>
</dbReference>
<dbReference type="KEGG" id="sre:PTSG_07570"/>
<dbReference type="STRING" id="946362.F2UH52"/>
<dbReference type="GO" id="GO:0000209">
    <property type="term" value="P:protein polyubiquitination"/>
    <property type="evidence" value="ECO:0007669"/>
    <property type="project" value="TreeGrafter"/>
</dbReference>
<dbReference type="InParanoid" id="F2UH52"/>
<evidence type="ECO:0008006" key="3">
    <source>
        <dbReference type="Google" id="ProtNLM"/>
    </source>
</evidence>